<keyword evidence="4" id="KW-1185">Reference proteome</keyword>
<keyword evidence="2 3" id="KW-0040">ANK repeat</keyword>
<dbReference type="InterPro" id="IPR050776">
    <property type="entry name" value="Ank_Repeat/CDKN_Inhibitor"/>
</dbReference>
<dbReference type="Proteomes" id="UP000515145">
    <property type="component" value="Chromosome 4"/>
</dbReference>
<dbReference type="PANTHER" id="PTHR24201:SF14">
    <property type="entry name" value="CYCLIN-DEPENDENT KINASE 4 INHIBITOR C-LIKE"/>
    <property type="match status" value="1"/>
</dbReference>
<organism evidence="4 5">
    <name type="scientific">Parambassis ranga</name>
    <name type="common">Indian glassy fish</name>
    <dbReference type="NCBI Taxonomy" id="210632"/>
    <lineage>
        <taxon>Eukaryota</taxon>
        <taxon>Metazoa</taxon>
        <taxon>Chordata</taxon>
        <taxon>Craniata</taxon>
        <taxon>Vertebrata</taxon>
        <taxon>Euteleostomi</taxon>
        <taxon>Actinopterygii</taxon>
        <taxon>Neopterygii</taxon>
        <taxon>Teleostei</taxon>
        <taxon>Neoteleostei</taxon>
        <taxon>Acanthomorphata</taxon>
        <taxon>Ovalentaria</taxon>
        <taxon>Ambassidae</taxon>
        <taxon>Parambassis</taxon>
    </lineage>
</organism>
<dbReference type="AlphaFoldDB" id="A0A6P7I9Q3"/>
<dbReference type="Gene3D" id="1.25.40.20">
    <property type="entry name" value="Ankyrin repeat-containing domain"/>
    <property type="match status" value="1"/>
</dbReference>
<dbReference type="PANTHER" id="PTHR24201">
    <property type="entry name" value="ANK_REP_REGION DOMAIN-CONTAINING PROTEIN"/>
    <property type="match status" value="1"/>
</dbReference>
<evidence type="ECO:0000256" key="3">
    <source>
        <dbReference type="PROSITE-ProRule" id="PRU00023"/>
    </source>
</evidence>
<accession>A0A6P7I9Q3</accession>
<dbReference type="SMART" id="SM00248">
    <property type="entry name" value="ANK"/>
    <property type="match status" value="3"/>
</dbReference>
<feature type="repeat" description="ANK" evidence="3">
    <location>
        <begin position="118"/>
        <end position="150"/>
    </location>
</feature>
<dbReference type="Pfam" id="PF12796">
    <property type="entry name" value="Ank_2"/>
    <property type="match status" value="1"/>
</dbReference>
<dbReference type="RefSeq" id="XP_028259622.1">
    <property type="nucleotide sequence ID" value="XM_028403821.1"/>
</dbReference>
<name>A0A6P7I9Q3_9TELE</name>
<dbReference type="GeneID" id="114434515"/>
<evidence type="ECO:0000313" key="4">
    <source>
        <dbReference type="Proteomes" id="UP000515145"/>
    </source>
</evidence>
<dbReference type="CTD" id="1031"/>
<sequence>MREVLFQDTVGPRREIFIISVGKFKRNKAFSETLDQRCSYSLFFATRMAEGSLSEQLCNASACGKLSDVSNLLEKGAQPNGLNCFRRTALQVVMLGHSELIAVLLEAGADPNLPDPACGLTVTHDAAREGFIDSVRTLVKHGADVNLLDNHGNLPLHLAAKEGHLEVVQLLITRTADPQRANGKGYTSEQLASTHRKMDTATFIKEYLTTN</sequence>
<dbReference type="PROSITE" id="PS50088">
    <property type="entry name" value="ANK_REPEAT"/>
    <property type="match status" value="2"/>
</dbReference>
<dbReference type="InParanoid" id="A0A6P7I9Q3"/>
<dbReference type="GO" id="GO:0005634">
    <property type="term" value="C:nucleus"/>
    <property type="evidence" value="ECO:0007669"/>
    <property type="project" value="TreeGrafter"/>
</dbReference>
<evidence type="ECO:0000256" key="1">
    <source>
        <dbReference type="ARBA" id="ARBA00022737"/>
    </source>
</evidence>
<dbReference type="FunCoup" id="A0A6P7I9Q3">
    <property type="interactions" value="104"/>
</dbReference>
<feature type="repeat" description="ANK" evidence="3">
    <location>
        <begin position="151"/>
        <end position="183"/>
    </location>
</feature>
<dbReference type="SUPFAM" id="SSF48403">
    <property type="entry name" value="Ankyrin repeat"/>
    <property type="match status" value="1"/>
</dbReference>
<evidence type="ECO:0000256" key="2">
    <source>
        <dbReference type="ARBA" id="ARBA00023043"/>
    </source>
</evidence>
<dbReference type="OrthoDB" id="163438at2759"/>
<evidence type="ECO:0000313" key="5">
    <source>
        <dbReference type="RefSeq" id="XP_028259622.1"/>
    </source>
</evidence>
<reference evidence="5" key="1">
    <citation type="submission" date="2025-08" db="UniProtKB">
        <authorList>
            <consortium name="RefSeq"/>
        </authorList>
    </citation>
    <scope>IDENTIFICATION</scope>
</reference>
<dbReference type="InterPro" id="IPR002110">
    <property type="entry name" value="Ankyrin_rpt"/>
</dbReference>
<dbReference type="InterPro" id="IPR036770">
    <property type="entry name" value="Ankyrin_rpt-contain_sf"/>
</dbReference>
<protein>
    <submittedName>
        <fullName evidence="5">Cyclin-dependent kinase 4 inhibitor C isoform X1</fullName>
    </submittedName>
</protein>
<proteinExistence type="predicted"/>
<gene>
    <name evidence="5" type="primary">cdkn2c</name>
</gene>
<dbReference type="PROSITE" id="PS50297">
    <property type="entry name" value="ANK_REP_REGION"/>
    <property type="match status" value="2"/>
</dbReference>
<keyword evidence="1" id="KW-0677">Repeat</keyword>